<name>A0A521EQG2_9RHOB</name>
<dbReference type="Pfam" id="PF00691">
    <property type="entry name" value="OmpA"/>
    <property type="match status" value="1"/>
</dbReference>
<dbReference type="SUPFAM" id="SSF53850">
    <property type="entry name" value="Periplasmic binding protein-like II"/>
    <property type="match status" value="1"/>
</dbReference>
<evidence type="ECO:0000259" key="6">
    <source>
        <dbReference type="PROSITE" id="PS51123"/>
    </source>
</evidence>
<keyword evidence="2 5" id="KW-0732">Signal</keyword>
<dbReference type="InterPro" id="IPR024370">
    <property type="entry name" value="PBP_domain"/>
</dbReference>
<dbReference type="Pfam" id="PF12849">
    <property type="entry name" value="PBP_like_2"/>
    <property type="match status" value="1"/>
</dbReference>
<dbReference type="PANTHER" id="PTHR30570:SF1">
    <property type="entry name" value="PHOSPHATE-BINDING PROTEIN PSTS"/>
    <property type="match status" value="1"/>
</dbReference>
<organism evidence="7 8">
    <name type="scientific">Ruegeria faecimaris</name>
    <dbReference type="NCBI Taxonomy" id="686389"/>
    <lineage>
        <taxon>Bacteria</taxon>
        <taxon>Pseudomonadati</taxon>
        <taxon>Pseudomonadota</taxon>
        <taxon>Alphaproteobacteria</taxon>
        <taxon>Rhodobacterales</taxon>
        <taxon>Roseobacteraceae</taxon>
        <taxon>Ruegeria</taxon>
    </lineage>
</organism>
<dbReference type="PROSITE" id="PS51123">
    <property type="entry name" value="OMPA_2"/>
    <property type="match status" value="1"/>
</dbReference>
<dbReference type="InterPro" id="IPR036737">
    <property type="entry name" value="OmpA-like_sf"/>
</dbReference>
<dbReference type="AlphaFoldDB" id="A0A521EQG2"/>
<feature type="chain" id="PRO_5022234913" evidence="5">
    <location>
        <begin position="24"/>
        <end position="523"/>
    </location>
</feature>
<evidence type="ECO:0000256" key="4">
    <source>
        <dbReference type="PROSITE-ProRule" id="PRU00473"/>
    </source>
</evidence>
<proteinExistence type="predicted"/>
<protein>
    <submittedName>
        <fullName evidence="7">Phosphate ABC transporter substrate-binding protein, PhoT family</fullName>
    </submittedName>
</protein>
<evidence type="ECO:0000256" key="2">
    <source>
        <dbReference type="ARBA" id="ARBA00022729"/>
    </source>
</evidence>
<dbReference type="PRINTS" id="PR01021">
    <property type="entry name" value="OMPADOMAIN"/>
</dbReference>
<dbReference type="EMBL" id="FXTE01000013">
    <property type="protein sequence ID" value="SMO86166.1"/>
    <property type="molecule type" value="Genomic_DNA"/>
</dbReference>
<reference evidence="7 8" key="1">
    <citation type="submission" date="2017-05" db="EMBL/GenBank/DDBJ databases">
        <authorList>
            <person name="Varghese N."/>
            <person name="Submissions S."/>
        </authorList>
    </citation>
    <scope>NUCLEOTIDE SEQUENCE [LARGE SCALE GENOMIC DNA]</scope>
    <source>
        <strain evidence="7 8">DSM 28009</strain>
    </source>
</reference>
<dbReference type="Gene3D" id="3.30.1330.60">
    <property type="entry name" value="OmpA-like domain"/>
    <property type="match status" value="1"/>
</dbReference>
<dbReference type="Proteomes" id="UP000319555">
    <property type="component" value="Unassembled WGS sequence"/>
</dbReference>
<dbReference type="OrthoDB" id="9790048at2"/>
<dbReference type="GO" id="GO:0016020">
    <property type="term" value="C:membrane"/>
    <property type="evidence" value="ECO:0007669"/>
    <property type="project" value="UniProtKB-SubCell"/>
</dbReference>
<gene>
    <name evidence="7" type="ORF">SAMN06265380_11316</name>
</gene>
<dbReference type="InterPro" id="IPR006664">
    <property type="entry name" value="OMP_bac"/>
</dbReference>
<keyword evidence="3 4" id="KW-0472">Membrane</keyword>
<dbReference type="SUPFAM" id="SSF103088">
    <property type="entry name" value="OmpA-like"/>
    <property type="match status" value="1"/>
</dbReference>
<sequence>MLNRVLKTTSGALMLSVATMANAETVQLNSLDGGMTLTGELIDFDGANYELRTVVGTITVDAFKVECIGEACPSRNEGPVEYGISGSSRLVDVLFADLTTQFGEEIGGTALRSEEEGVDKLLLRNELGEFLAEVSLMGGDSADGIKQLVDGNSALAVTTRPAQPDELASASQAGLGDITSSENEKIFALDGLVVITSQSNQLRAVAEQDLARIFSGAISNWSQIGGPDAPIQLYMRVPESGTALVFNDLIMNPVGATYASDTSFFETDTELVAAVASDPLGIGITSLASADEAKVLAIRGVCGIQVPATPFTIKTEEYPLSRRLYAYTGKTAPAQLNRFMQFLESEKAQETIDASGFVSLGESLQGPNEQGLRYLGAVMPTDAEVTLKQLQEMSAELSGADRSSITFRFAFGSSRLDTRAQDDIRRLASLLAKEETTNKELLLIGYTDSVGAGGSNRSLSQQRAKQVSNALLQAAPTNSLDGLTIRTLGYGEISPLSCNDTENGRRINRRVEVWLRDVVTTSQ</sequence>
<dbReference type="CDD" id="cd07185">
    <property type="entry name" value="OmpA_C-like"/>
    <property type="match status" value="1"/>
</dbReference>
<evidence type="ECO:0000313" key="7">
    <source>
        <dbReference type="EMBL" id="SMO86166.1"/>
    </source>
</evidence>
<accession>A0A521EQG2</accession>
<dbReference type="InterPro" id="IPR050811">
    <property type="entry name" value="Phosphate_ABC_transporter"/>
</dbReference>
<dbReference type="Gene3D" id="3.40.190.10">
    <property type="entry name" value="Periplasmic binding protein-like II"/>
    <property type="match status" value="2"/>
</dbReference>
<dbReference type="InterPro" id="IPR006665">
    <property type="entry name" value="OmpA-like"/>
</dbReference>
<keyword evidence="8" id="KW-1185">Reference proteome</keyword>
<evidence type="ECO:0000256" key="1">
    <source>
        <dbReference type="ARBA" id="ARBA00004370"/>
    </source>
</evidence>
<evidence type="ECO:0000313" key="8">
    <source>
        <dbReference type="Proteomes" id="UP000319555"/>
    </source>
</evidence>
<feature type="signal peptide" evidence="5">
    <location>
        <begin position="1"/>
        <end position="23"/>
    </location>
</feature>
<comment type="subcellular location">
    <subcellularLocation>
        <location evidence="1">Membrane</location>
    </subcellularLocation>
</comment>
<feature type="domain" description="OmpA-like" evidence="6">
    <location>
        <begin position="396"/>
        <end position="519"/>
    </location>
</feature>
<evidence type="ECO:0000256" key="5">
    <source>
        <dbReference type="SAM" id="SignalP"/>
    </source>
</evidence>
<dbReference type="PANTHER" id="PTHR30570">
    <property type="entry name" value="PERIPLASMIC PHOSPHATE BINDING COMPONENT OF PHOSPHATE ABC TRANSPORTER"/>
    <property type="match status" value="1"/>
</dbReference>
<evidence type="ECO:0000256" key="3">
    <source>
        <dbReference type="ARBA" id="ARBA00023136"/>
    </source>
</evidence>